<dbReference type="GeneID" id="11262137"/>
<dbReference type="HOGENOM" id="CLU_1782562_0_0_2"/>
<dbReference type="KEGG" id="ttn:TTX_1257"/>
<sequence>MSCCPCIARLDIPDGGKHVTKYLRISQMQSHDPNEVHKYLSHVLDDSISDDCLRHRDNAVDCYFLDSSGQKIGVEFTTKLDTSHINTKTIDGKQCDASRCRAVIVLPAKNAPDIRMKTGILTCRSHRDCAKLPHLLLEYEIVIVYI</sequence>
<dbReference type="PaxDb" id="768679-TTX_1257"/>
<keyword evidence="2" id="KW-1185">Reference proteome</keyword>
<evidence type="ECO:0000313" key="1">
    <source>
        <dbReference type="EMBL" id="CCC81892.1"/>
    </source>
</evidence>
<organism evidence="1 2">
    <name type="scientific">Thermoproteus tenax (strain ATCC 35583 / DSM 2078 / JCM 9277 / NBRC 100435 / Kra 1)</name>
    <dbReference type="NCBI Taxonomy" id="768679"/>
    <lineage>
        <taxon>Archaea</taxon>
        <taxon>Thermoproteota</taxon>
        <taxon>Thermoprotei</taxon>
        <taxon>Thermoproteales</taxon>
        <taxon>Thermoproteaceae</taxon>
        <taxon>Thermoproteus</taxon>
    </lineage>
</organism>
<dbReference type="Proteomes" id="UP000002654">
    <property type="component" value="Chromosome"/>
</dbReference>
<evidence type="ECO:0000313" key="2">
    <source>
        <dbReference type="Proteomes" id="UP000002654"/>
    </source>
</evidence>
<dbReference type="STRING" id="768679.TTX_1257"/>
<dbReference type="AlphaFoldDB" id="G4RJZ7"/>
<dbReference type="OrthoDB" id="372784at2157"/>
<accession>G4RJZ7</accession>
<dbReference type="RefSeq" id="WP_014127147.1">
    <property type="nucleotide sequence ID" value="NC_016070.1"/>
</dbReference>
<protein>
    <submittedName>
        <fullName evidence="1">Uncharacterized protein</fullName>
    </submittedName>
</protein>
<name>G4RJZ7_THETK</name>
<dbReference type="eggNOG" id="arCOG10104">
    <property type="taxonomic scope" value="Archaea"/>
</dbReference>
<gene>
    <name evidence="1" type="ordered locus">TTX_1257</name>
</gene>
<dbReference type="PATRIC" id="fig|768679.9.peg.1270"/>
<dbReference type="EMBL" id="FN869859">
    <property type="protein sequence ID" value="CCC81892.1"/>
    <property type="molecule type" value="Genomic_DNA"/>
</dbReference>
<proteinExistence type="predicted"/>
<reference evidence="1 2" key="1">
    <citation type="journal article" date="2011" name="PLoS ONE">
        <title>The complete genome sequence of Thermoproteus tenax: a physiologically versatile member of the Crenarchaeota.</title>
        <authorList>
            <person name="Siebers B."/>
            <person name="Zaparty M."/>
            <person name="Raddatz G."/>
            <person name="Tjaden B."/>
            <person name="Albers S.V."/>
            <person name="Bell S.D."/>
            <person name="Blombach F."/>
            <person name="Kletzin A."/>
            <person name="Kyrpides N."/>
            <person name="Lanz C."/>
            <person name="Plagens A."/>
            <person name="Rampp M."/>
            <person name="Rosinus A."/>
            <person name="von Jan M."/>
            <person name="Makarova K.S."/>
            <person name="Klenk H.P."/>
            <person name="Schuster S.C."/>
            <person name="Hensel R."/>
        </authorList>
    </citation>
    <scope>NUCLEOTIDE SEQUENCE [LARGE SCALE GENOMIC DNA]</scope>
    <source>
        <strain evidence="2">ATCC 35583 / DSM 2078 / JCM 9277 / NBRC 100435 / Kra 1</strain>
    </source>
</reference>